<evidence type="ECO:0000256" key="2">
    <source>
        <dbReference type="SAM" id="Phobius"/>
    </source>
</evidence>
<evidence type="ECO:0000313" key="4">
    <source>
        <dbReference type="EMBL" id="QXV67767.1"/>
    </source>
</evidence>
<proteinExistence type="predicted"/>
<accession>Q8QS72</accession>
<keyword evidence="2" id="KW-0472">Membrane</keyword>
<sequence>MRRVIRRHTLKTSDQQLPHAAYPGSPQDGERRRSSGLLSSPPFSGSGGYSILDKKTIIITTTACGSGWWSWTPQQKAEAYLWLMLLVLGLCSWLAAWIHAY</sequence>
<dbReference type="EMBL" id="AF480884">
    <property type="protein sequence ID" value="AAM00665.1"/>
    <property type="molecule type" value="Genomic_DNA"/>
</dbReference>
<dbReference type="KEGG" id="vg:935581"/>
<organism evidence="3 5">
    <name type="scientific">Panine betaherpesvirus 2</name>
    <name type="common">Chimpanzee cytomegalovirus</name>
    <dbReference type="NCBI Taxonomy" id="188763"/>
    <lineage>
        <taxon>Viruses</taxon>
        <taxon>Duplodnaviria</taxon>
        <taxon>Heunggongvirae</taxon>
        <taxon>Peploviricota</taxon>
        <taxon>Herviviricetes</taxon>
        <taxon>Herpesvirales</taxon>
        <taxon>Orthoherpesviridae</taxon>
        <taxon>Betaherpesvirinae</taxon>
        <taxon>Cytomegalovirus</taxon>
        <taxon>Cytomegalovirus paninebeta2</taxon>
    </lineage>
</organism>
<evidence type="ECO:0000313" key="5">
    <source>
        <dbReference type="Proteomes" id="UP000099188"/>
    </source>
</evidence>
<protein>
    <submittedName>
        <fullName evidence="3">Protein UL15A</fullName>
    </submittedName>
</protein>
<gene>
    <name evidence="3" type="primary">UL15A</name>
    <name evidence="3" type="ORF">CCMVgp017</name>
</gene>
<dbReference type="GeneID" id="935581"/>
<dbReference type="RefSeq" id="NP_612659.1">
    <property type="nucleotide sequence ID" value="NC_003521.1"/>
</dbReference>
<keyword evidence="5" id="KW-1185">Reference proteome</keyword>
<reference evidence="3 5" key="1">
    <citation type="journal article" date="2003" name="J. Gen. Virol.">
        <title>The human cytomegalovirus genome revisited: comparison with the chimpanzee cytomegalovirus genome.</title>
        <authorList>
            <person name="Davison A.J."/>
            <person name="Dolan A."/>
            <person name="Akter P."/>
            <person name="Addison C."/>
            <person name="Dargan D.J."/>
            <person name="Alcendor D.J."/>
            <person name="McGeoch D.J."/>
            <person name="Hayward G.S."/>
        </authorList>
    </citation>
    <scope>NUCLEOTIDE SEQUENCE [LARGE SCALE GENOMIC DNA]</scope>
    <source>
        <strain evidence="3">Heberling</strain>
    </source>
</reference>
<feature type="transmembrane region" description="Helical" evidence="2">
    <location>
        <begin position="79"/>
        <end position="100"/>
    </location>
</feature>
<feature type="compositionally biased region" description="Low complexity" evidence="1">
    <location>
        <begin position="35"/>
        <end position="44"/>
    </location>
</feature>
<feature type="region of interest" description="Disordered" evidence="1">
    <location>
        <begin position="12"/>
        <end position="50"/>
    </location>
</feature>
<reference evidence="4" key="2">
    <citation type="submission" date="2021-05" db="EMBL/GenBank/DDBJ databases">
        <title>Cloning and multi-omic analysis of chimpanzee cytomegalovirus: a resource for comparative functional genomics.</title>
        <authorList>
            <person name="Phan Q.V."/>
        </authorList>
    </citation>
    <scope>NUCLEOTIDE SEQUENCE</scope>
    <source>
        <strain evidence="4">Heberling</strain>
    </source>
</reference>
<keyword evidence="2" id="KW-0812">Transmembrane</keyword>
<dbReference type="InterPro" id="IPR057858">
    <property type="entry name" value="HCMV_UL15A"/>
</dbReference>
<dbReference type="Proteomes" id="UP000099188">
    <property type="component" value="Segment"/>
</dbReference>
<dbReference type="EMBL" id="MZ151943">
    <property type="protein sequence ID" value="QXV67767.1"/>
    <property type="molecule type" value="Genomic_DNA"/>
</dbReference>
<dbReference type="Pfam" id="PF25739">
    <property type="entry name" value="HCMV_UL15A"/>
    <property type="match status" value="1"/>
</dbReference>
<evidence type="ECO:0000313" key="3">
    <source>
        <dbReference type="EMBL" id="AAM00665.1"/>
    </source>
</evidence>
<name>Q8QS72_9BETA</name>
<evidence type="ECO:0000256" key="1">
    <source>
        <dbReference type="SAM" id="MobiDB-lite"/>
    </source>
</evidence>
<keyword evidence="2" id="KW-1133">Transmembrane helix</keyword>